<organism evidence="6 7">
    <name type="scientific">Candidatus Vogelbacteria bacterium RIFOXYD1_FULL_51_18</name>
    <dbReference type="NCBI Taxonomy" id="1802440"/>
    <lineage>
        <taxon>Bacteria</taxon>
        <taxon>Candidatus Vogeliibacteriota</taxon>
    </lineage>
</organism>
<evidence type="ECO:0000313" key="7">
    <source>
        <dbReference type="Proteomes" id="UP000177090"/>
    </source>
</evidence>
<name>A0A1G2QID3_9BACT</name>
<dbReference type="GO" id="GO:0003677">
    <property type="term" value="F:DNA binding"/>
    <property type="evidence" value="ECO:0007669"/>
    <property type="project" value="InterPro"/>
</dbReference>
<comment type="caution">
    <text evidence="6">The sequence shown here is derived from an EMBL/GenBank/DDBJ whole genome shotgun (WGS) entry which is preliminary data.</text>
</comment>
<dbReference type="Pfam" id="PF02245">
    <property type="entry name" value="Pur_DNA_glyco"/>
    <property type="match status" value="2"/>
</dbReference>
<protein>
    <recommendedName>
        <fullName evidence="5">Putative 3-methyladenine DNA glycosylase</fullName>
        <ecNumber evidence="5">3.2.2.-</ecNumber>
    </recommendedName>
</protein>
<dbReference type="SUPFAM" id="SSF50486">
    <property type="entry name" value="FMT C-terminal domain-like"/>
    <property type="match status" value="1"/>
</dbReference>
<reference evidence="6 7" key="1">
    <citation type="journal article" date="2016" name="Nat. Commun.">
        <title>Thousands of microbial genomes shed light on interconnected biogeochemical processes in an aquifer system.</title>
        <authorList>
            <person name="Anantharaman K."/>
            <person name="Brown C.T."/>
            <person name="Hug L.A."/>
            <person name="Sharon I."/>
            <person name="Castelle C.J."/>
            <person name="Probst A.J."/>
            <person name="Thomas B.C."/>
            <person name="Singh A."/>
            <person name="Wilkins M.J."/>
            <person name="Karaoz U."/>
            <person name="Brodie E.L."/>
            <person name="Williams K.H."/>
            <person name="Hubbard S.S."/>
            <person name="Banfield J.F."/>
        </authorList>
    </citation>
    <scope>NUCLEOTIDE SEQUENCE [LARGE SCALE GENOMIC DNA]</scope>
</reference>
<sequence length="179" mass="19756">MRRNLPLSFYRRDAVIIAEELLGKFLVGNRGAESAARRIIDVEVYDGPEDLASHASRGRTPRTEVMFRKGGVWYVYLVYGMHQLLNVVTGPEGYPAAILIRGVEGAEGPGRVGKLFGVEKALYGAPAARKSGLWVEDRGIAVPKDSVTRLPRVGVAYAGAWAQKPLRFVCCRLHKKILH</sequence>
<dbReference type="InterPro" id="IPR003180">
    <property type="entry name" value="MPG"/>
</dbReference>
<dbReference type="STRING" id="1802440.A2569_03060"/>
<gene>
    <name evidence="6" type="ORF">A2569_03060</name>
</gene>
<dbReference type="Proteomes" id="UP000177090">
    <property type="component" value="Unassembled WGS sequence"/>
</dbReference>
<keyword evidence="3 5" id="KW-0378">Hydrolase</keyword>
<dbReference type="CDD" id="cd00540">
    <property type="entry name" value="AAG"/>
    <property type="match status" value="1"/>
</dbReference>
<dbReference type="GO" id="GO:0003905">
    <property type="term" value="F:alkylbase DNA N-glycosylase activity"/>
    <property type="evidence" value="ECO:0007669"/>
    <property type="project" value="InterPro"/>
</dbReference>
<dbReference type="HAMAP" id="MF_00527">
    <property type="entry name" value="3MGH"/>
    <property type="match status" value="1"/>
</dbReference>
<dbReference type="PANTHER" id="PTHR10429">
    <property type="entry name" value="DNA-3-METHYLADENINE GLYCOSYLASE"/>
    <property type="match status" value="1"/>
</dbReference>
<keyword evidence="4 5" id="KW-0234">DNA repair</keyword>
<dbReference type="PANTHER" id="PTHR10429:SF0">
    <property type="entry name" value="DNA-3-METHYLADENINE GLYCOSYLASE"/>
    <property type="match status" value="1"/>
</dbReference>
<dbReference type="InterPro" id="IPR036995">
    <property type="entry name" value="MPG_sf"/>
</dbReference>
<dbReference type="Gene3D" id="3.10.300.10">
    <property type="entry name" value="Methylpurine-DNA glycosylase (MPG)"/>
    <property type="match status" value="2"/>
</dbReference>
<dbReference type="InterPro" id="IPR011034">
    <property type="entry name" value="Formyl_transferase-like_C_sf"/>
</dbReference>
<accession>A0A1G2QID3</accession>
<evidence type="ECO:0000256" key="4">
    <source>
        <dbReference type="ARBA" id="ARBA00023204"/>
    </source>
</evidence>
<keyword evidence="2 5" id="KW-0227">DNA damage</keyword>
<dbReference type="AlphaFoldDB" id="A0A1G2QID3"/>
<comment type="similarity">
    <text evidence="1 5">Belongs to the DNA glycosylase MPG family.</text>
</comment>
<evidence type="ECO:0000256" key="5">
    <source>
        <dbReference type="HAMAP-Rule" id="MF_00527"/>
    </source>
</evidence>
<evidence type="ECO:0000256" key="2">
    <source>
        <dbReference type="ARBA" id="ARBA00022763"/>
    </source>
</evidence>
<evidence type="ECO:0000256" key="1">
    <source>
        <dbReference type="ARBA" id="ARBA00009232"/>
    </source>
</evidence>
<evidence type="ECO:0000256" key="3">
    <source>
        <dbReference type="ARBA" id="ARBA00022801"/>
    </source>
</evidence>
<proteinExistence type="inferred from homology"/>
<dbReference type="EMBL" id="MHTL01000014">
    <property type="protein sequence ID" value="OHA60394.1"/>
    <property type="molecule type" value="Genomic_DNA"/>
</dbReference>
<dbReference type="GO" id="GO:0006284">
    <property type="term" value="P:base-excision repair"/>
    <property type="evidence" value="ECO:0007669"/>
    <property type="project" value="InterPro"/>
</dbReference>
<dbReference type="EC" id="3.2.2.-" evidence="5"/>
<evidence type="ECO:0000313" key="6">
    <source>
        <dbReference type="EMBL" id="OHA60394.1"/>
    </source>
</evidence>